<keyword evidence="4 6" id="KW-1133">Transmembrane helix</keyword>
<feature type="transmembrane region" description="Helical" evidence="6">
    <location>
        <begin position="408"/>
        <end position="432"/>
    </location>
</feature>
<evidence type="ECO:0000256" key="2">
    <source>
        <dbReference type="ARBA" id="ARBA00022448"/>
    </source>
</evidence>
<protein>
    <submittedName>
        <fullName evidence="7">Amino acid permease</fullName>
    </submittedName>
</protein>
<feature type="transmembrane region" description="Helical" evidence="6">
    <location>
        <begin position="47"/>
        <end position="69"/>
    </location>
</feature>
<feature type="transmembrane region" description="Helical" evidence="6">
    <location>
        <begin position="162"/>
        <end position="181"/>
    </location>
</feature>
<feature type="transmembrane region" description="Helical" evidence="6">
    <location>
        <begin position="372"/>
        <end position="396"/>
    </location>
</feature>
<feature type="transmembrane region" description="Helical" evidence="6">
    <location>
        <begin position="17"/>
        <end position="35"/>
    </location>
</feature>
<proteinExistence type="predicted"/>
<feature type="transmembrane region" description="Helical" evidence="6">
    <location>
        <begin position="438"/>
        <end position="456"/>
    </location>
</feature>
<comment type="caution">
    <text evidence="7">The sequence shown here is derived from an EMBL/GenBank/DDBJ whole genome shotgun (WGS) entry which is preliminary data.</text>
</comment>
<evidence type="ECO:0000256" key="1">
    <source>
        <dbReference type="ARBA" id="ARBA00004141"/>
    </source>
</evidence>
<dbReference type="PANTHER" id="PTHR45649:SF26">
    <property type="entry name" value="OS04G0435100 PROTEIN"/>
    <property type="match status" value="1"/>
</dbReference>
<evidence type="ECO:0000256" key="6">
    <source>
        <dbReference type="SAM" id="Phobius"/>
    </source>
</evidence>
<dbReference type="PANTHER" id="PTHR45649">
    <property type="entry name" value="AMINO-ACID PERMEASE BAT1"/>
    <property type="match status" value="1"/>
</dbReference>
<evidence type="ECO:0000256" key="4">
    <source>
        <dbReference type="ARBA" id="ARBA00022989"/>
    </source>
</evidence>
<comment type="subcellular location">
    <subcellularLocation>
        <location evidence="1">Membrane</location>
        <topology evidence="1">Multi-pass membrane protein</topology>
    </subcellularLocation>
</comment>
<dbReference type="OrthoDB" id="8274074at2"/>
<gene>
    <name evidence="7" type="ORF">CVO96_11420</name>
</gene>
<feature type="transmembrane region" description="Helical" evidence="6">
    <location>
        <begin position="210"/>
        <end position="228"/>
    </location>
</feature>
<dbReference type="PIRSF" id="PIRSF006060">
    <property type="entry name" value="AA_transporter"/>
    <property type="match status" value="1"/>
</dbReference>
<name>A0A2K3V2L9_9DEIO</name>
<evidence type="ECO:0000313" key="8">
    <source>
        <dbReference type="Proteomes" id="UP000236379"/>
    </source>
</evidence>
<dbReference type="GO" id="GO:0022857">
    <property type="term" value="F:transmembrane transporter activity"/>
    <property type="evidence" value="ECO:0007669"/>
    <property type="project" value="InterPro"/>
</dbReference>
<dbReference type="InterPro" id="IPR002293">
    <property type="entry name" value="AA/rel_permease1"/>
</dbReference>
<dbReference type="Proteomes" id="UP000236379">
    <property type="component" value="Unassembled WGS sequence"/>
</dbReference>
<feature type="transmembrane region" description="Helical" evidence="6">
    <location>
        <begin position="299"/>
        <end position="325"/>
    </location>
</feature>
<dbReference type="AlphaFoldDB" id="A0A2K3V2L9"/>
<keyword evidence="5 6" id="KW-0472">Membrane</keyword>
<dbReference type="EMBL" id="PPPD01000001">
    <property type="protein sequence ID" value="PNY83005.1"/>
    <property type="molecule type" value="Genomic_DNA"/>
</dbReference>
<feature type="transmembrane region" description="Helical" evidence="6">
    <location>
        <begin position="248"/>
        <end position="270"/>
    </location>
</feature>
<dbReference type="Pfam" id="PF13520">
    <property type="entry name" value="AA_permease_2"/>
    <property type="match status" value="1"/>
</dbReference>
<feature type="transmembrane region" description="Helical" evidence="6">
    <location>
        <begin position="128"/>
        <end position="150"/>
    </location>
</feature>
<keyword evidence="2" id="KW-0813">Transport</keyword>
<accession>A0A2K3V2L9</accession>
<dbReference type="Gene3D" id="1.20.1740.10">
    <property type="entry name" value="Amino acid/polyamine transporter I"/>
    <property type="match status" value="1"/>
</dbReference>
<keyword evidence="3 6" id="KW-0812">Transmembrane</keyword>
<dbReference type="GO" id="GO:0016020">
    <property type="term" value="C:membrane"/>
    <property type="evidence" value="ECO:0007669"/>
    <property type="project" value="UniProtKB-SubCell"/>
</dbReference>
<sequence>MGYQQELSRRMKGFSNFAISFSIICILSGGINSLGQGISSIGGASIGIGWPIGCLVSLLFALGMAQIASAYPTAGGLYHWGSVLGGRGWGWLTAWLNLIGLVTVLGAINVGTYFFFIGAFGETLGIPATFGTQAVFVITITAIQALVNHFGIRLTTRLTDMSGYLIFAVTLVLTVSLLVFARNIDLSRLWTFTNFSGEAGGGVWPQNSSLLSLFLLCLLLPIYTITGFDASAHTAEETVDAQRVVPRGIVSSVAWSSLFGWIMLIAFVLAIPDMRQAAAGGFGVFFNTMNAVLPAGLKMLLYVGIFLAQFLCGLATVTSVSRMTFAFARDGGLPFSGALRAIHANYRTPVAAIWTTAIISVLFTLYTPAYTTIVSVTVIFLFLSYGIPIVLGLFAYGRSWTNMGPWNLGPLFRVVAALVGVAVVMIFVIGIQPPNAKALPITLIFLGLTAVVWFGLERRRFLGPPNTEAIRARQAELDAVRPAGTD</sequence>
<evidence type="ECO:0000256" key="5">
    <source>
        <dbReference type="ARBA" id="ARBA00023136"/>
    </source>
</evidence>
<feature type="transmembrane region" description="Helical" evidence="6">
    <location>
        <begin position="346"/>
        <end position="366"/>
    </location>
</feature>
<evidence type="ECO:0000256" key="3">
    <source>
        <dbReference type="ARBA" id="ARBA00022692"/>
    </source>
</evidence>
<evidence type="ECO:0000313" key="7">
    <source>
        <dbReference type="EMBL" id="PNY83005.1"/>
    </source>
</evidence>
<reference evidence="7 8" key="1">
    <citation type="submission" date="2018-01" db="EMBL/GenBank/DDBJ databases">
        <title>Deinococcus koreensis sp. nov., a radiation-resistant bacterium isolated from river water.</title>
        <authorList>
            <person name="Choi A."/>
        </authorList>
    </citation>
    <scope>NUCLEOTIDE SEQUENCE [LARGE SCALE GENOMIC DNA]</scope>
    <source>
        <strain evidence="7 8">SJW1-2</strain>
    </source>
</reference>
<feature type="transmembrane region" description="Helical" evidence="6">
    <location>
        <begin position="89"/>
        <end position="116"/>
    </location>
</feature>
<keyword evidence="8" id="KW-1185">Reference proteome</keyword>
<organism evidence="7 8">
    <name type="scientific">Deinococcus koreensis</name>
    <dbReference type="NCBI Taxonomy" id="2054903"/>
    <lineage>
        <taxon>Bacteria</taxon>
        <taxon>Thermotogati</taxon>
        <taxon>Deinococcota</taxon>
        <taxon>Deinococci</taxon>
        <taxon>Deinococcales</taxon>
        <taxon>Deinococcaceae</taxon>
        <taxon>Deinococcus</taxon>
    </lineage>
</organism>